<dbReference type="SUPFAM" id="SSF56672">
    <property type="entry name" value="DNA/RNA polymerases"/>
    <property type="match status" value="1"/>
</dbReference>
<dbReference type="InterPro" id="IPR000477">
    <property type="entry name" value="RT_dom"/>
</dbReference>
<proteinExistence type="predicted"/>
<dbReference type="InterPro" id="IPR043128">
    <property type="entry name" value="Rev_trsase/Diguanyl_cyclase"/>
</dbReference>
<keyword evidence="3" id="KW-1185">Reference proteome</keyword>
<evidence type="ECO:0000313" key="2">
    <source>
        <dbReference type="EMBL" id="CAD2217461.1"/>
    </source>
</evidence>
<organism evidence="2 3">
    <name type="scientific">Angomonas deanei</name>
    <dbReference type="NCBI Taxonomy" id="59799"/>
    <lineage>
        <taxon>Eukaryota</taxon>
        <taxon>Discoba</taxon>
        <taxon>Euglenozoa</taxon>
        <taxon>Kinetoplastea</taxon>
        <taxon>Metakinetoplastina</taxon>
        <taxon>Trypanosomatida</taxon>
        <taxon>Trypanosomatidae</taxon>
        <taxon>Strigomonadinae</taxon>
        <taxon>Angomonas</taxon>
    </lineage>
</organism>
<dbReference type="OrthoDB" id="276769at2759"/>
<feature type="domain" description="Reverse transcriptase" evidence="1">
    <location>
        <begin position="1"/>
        <end position="153"/>
    </location>
</feature>
<dbReference type="Gene3D" id="3.10.10.10">
    <property type="entry name" value="HIV Type 1 Reverse Transcriptase, subunit A, domain 1"/>
    <property type="match status" value="1"/>
</dbReference>
<evidence type="ECO:0000313" key="3">
    <source>
        <dbReference type="Proteomes" id="UP000515908"/>
    </source>
</evidence>
<accession>A0A7G2CER0</accession>
<dbReference type="InterPro" id="IPR043502">
    <property type="entry name" value="DNA/RNA_pol_sf"/>
</dbReference>
<dbReference type="PROSITE" id="PS50878">
    <property type="entry name" value="RT_POL"/>
    <property type="match status" value="1"/>
</dbReference>
<dbReference type="Gene3D" id="3.30.70.270">
    <property type="match status" value="1"/>
</dbReference>
<evidence type="ECO:0000259" key="1">
    <source>
        <dbReference type="PROSITE" id="PS50878"/>
    </source>
</evidence>
<dbReference type="EMBL" id="LR877153">
    <property type="protein sequence ID" value="CAD2217461.1"/>
    <property type="molecule type" value="Genomic_DNA"/>
</dbReference>
<gene>
    <name evidence="2" type="ORF">ADEAN_000493900</name>
</gene>
<sequence>MPHVDYPGRLEIRQSLRRCRYMLQIDFEAFYDSIGIDESIRNNFVFRGKNGKYYRLKTLPTGARWSVCVAQAITSTIVDVDTTLVIHTMIDNILISAQDNEETEFLRVVRCILHRIQQCHLSTTPDRNTLLQMSDEDLLNLSEKSNVFLGEEYSTYDFTSGQRFIRNSTKLVVKTTLSVGLAPHFTARTFASTISLILFTAHAIHMNPAAMYDLLKAYRAVYSTVGAGLDWDTPIPNLSPKIHRVMVDIATVIAENRWSEIASPIVATYNEEDYDYVVSRLNSALLSLLFSFFY</sequence>
<dbReference type="VEuPathDB" id="TriTrypDB:ADEAN_000493900"/>
<protein>
    <recommendedName>
        <fullName evidence="1">Reverse transcriptase domain-containing protein</fullName>
    </recommendedName>
</protein>
<name>A0A7G2CER0_9TRYP</name>
<dbReference type="Proteomes" id="UP000515908">
    <property type="component" value="Chromosome 09"/>
</dbReference>
<reference evidence="2 3" key="1">
    <citation type="submission" date="2020-08" db="EMBL/GenBank/DDBJ databases">
        <authorList>
            <person name="Newling K."/>
            <person name="Davey J."/>
            <person name="Forrester S."/>
        </authorList>
    </citation>
    <scope>NUCLEOTIDE SEQUENCE [LARGE SCALE GENOMIC DNA]</scope>
    <source>
        <strain evidence="3">Crithidia deanei Carvalho (ATCC PRA-265)</strain>
    </source>
</reference>
<dbReference type="Pfam" id="PF00078">
    <property type="entry name" value="RVT_1"/>
    <property type="match status" value="1"/>
</dbReference>
<dbReference type="AlphaFoldDB" id="A0A7G2CER0"/>